<comment type="cofactor">
    <cofactor evidence="1">
        <name>a divalent metal cation</name>
        <dbReference type="ChEBI" id="CHEBI:60240"/>
    </cofactor>
</comment>
<name>A0A8S3SQT6_MYTED</name>
<feature type="compositionally biased region" description="Polar residues" evidence="3">
    <location>
        <begin position="9"/>
        <end position="22"/>
    </location>
</feature>
<dbReference type="Pfam" id="PF13359">
    <property type="entry name" value="DDE_Tnp_4"/>
    <property type="match status" value="1"/>
</dbReference>
<evidence type="ECO:0000256" key="2">
    <source>
        <dbReference type="ARBA" id="ARBA00022723"/>
    </source>
</evidence>
<evidence type="ECO:0000256" key="3">
    <source>
        <dbReference type="SAM" id="MobiDB-lite"/>
    </source>
</evidence>
<protein>
    <recommendedName>
        <fullName evidence="4">DDE Tnp4 domain-containing protein</fullName>
    </recommendedName>
</protein>
<dbReference type="GO" id="GO:0046872">
    <property type="term" value="F:metal ion binding"/>
    <property type="evidence" value="ECO:0007669"/>
    <property type="project" value="UniProtKB-KW"/>
</dbReference>
<keyword evidence="2" id="KW-0479">Metal-binding</keyword>
<evidence type="ECO:0000313" key="5">
    <source>
        <dbReference type="EMBL" id="CAG2223316.1"/>
    </source>
</evidence>
<reference evidence="5" key="1">
    <citation type="submission" date="2021-03" db="EMBL/GenBank/DDBJ databases">
        <authorList>
            <person name="Bekaert M."/>
        </authorList>
    </citation>
    <scope>NUCLEOTIDE SEQUENCE</scope>
</reference>
<dbReference type="Proteomes" id="UP000683360">
    <property type="component" value="Unassembled WGS sequence"/>
</dbReference>
<feature type="compositionally biased region" description="Low complexity" evidence="3">
    <location>
        <begin position="23"/>
        <end position="66"/>
    </location>
</feature>
<keyword evidence="6" id="KW-1185">Reference proteome</keyword>
<sequence length="360" mass="40378">MCVICHAQENNSSTSNFPSEHYNNTSEGGNTTTHGGNDTPHAGNTTSHGGNNTPHGGNNTSDGQPPSQGPPGECPPNNPKCQANPSERCAGQDPRCNNLPSEYPSDYYESLKRSFPRRDFTCPEPCRKTCLKRAHCLTKDYRYKFAFPFINRLQSNFEQTGMLIYNNGVLNKLDDHLTCEDATKFIRYFLNIPNKEQDRLFGLTNATSDTPAIEDIKPFIPFLRLFKVSIELVSPTWHCAASHYAIRNARLPEEGSKQHPVEEANASRLVTKVRWVVESVNARVKQWRFFDKVVSNHFIPIIGDLLRIVCTVCNKFRSPLAGTHPEDKSIAEAMLEKCKKGKCNPKDGDGRRLSDVSFTN</sequence>
<dbReference type="AlphaFoldDB" id="A0A8S3SQT6"/>
<feature type="compositionally biased region" description="Pro residues" evidence="3">
    <location>
        <begin position="67"/>
        <end position="78"/>
    </location>
</feature>
<comment type="caution">
    <text evidence="5">The sequence shown here is derived from an EMBL/GenBank/DDBJ whole genome shotgun (WGS) entry which is preliminary data.</text>
</comment>
<feature type="region of interest" description="Disordered" evidence="3">
    <location>
        <begin position="9"/>
        <end position="86"/>
    </location>
</feature>
<feature type="domain" description="DDE Tnp4" evidence="4">
    <location>
        <begin position="238"/>
        <end position="314"/>
    </location>
</feature>
<evidence type="ECO:0000256" key="1">
    <source>
        <dbReference type="ARBA" id="ARBA00001968"/>
    </source>
</evidence>
<dbReference type="EMBL" id="CAJPWZ010001782">
    <property type="protein sequence ID" value="CAG2223316.1"/>
    <property type="molecule type" value="Genomic_DNA"/>
</dbReference>
<gene>
    <name evidence="5" type="ORF">MEDL_36582</name>
</gene>
<dbReference type="InterPro" id="IPR027806">
    <property type="entry name" value="HARBI1_dom"/>
</dbReference>
<proteinExistence type="predicted"/>
<organism evidence="5 6">
    <name type="scientific">Mytilus edulis</name>
    <name type="common">Blue mussel</name>
    <dbReference type="NCBI Taxonomy" id="6550"/>
    <lineage>
        <taxon>Eukaryota</taxon>
        <taxon>Metazoa</taxon>
        <taxon>Spiralia</taxon>
        <taxon>Lophotrochozoa</taxon>
        <taxon>Mollusca</taxon>
        <taxon>Bivalvia</taxon>
        <taxon>Autobranchia</taxon>
        <taxon>Pteriomorphia</taxon>
        <taxon>Mytilida</taxon>
        <taxon>Mytiloidea</taxon>
        <taxon>Mytilidae</taxon>
        <taxon>Mytilinae</taxon>
        <taxon>Mytilus</taxon>
    </lineage>
</organism>
<evidence type="ECO:0000259" key="4">
    <source>
        <dbReference type="Pfam" id="PF13359"/>
    </source>
</evidence>
<accession>A0A8S3SQT6</accession>
<evidence type="ECO:0000313" key="6">
    <source>
        <dbReference type="Proteomes" id="UP000683360"/>
    </source>
</evidence>